<reference evidence="2 3" key="1">
    <citation type="submission" date="2020-10" db="EMBL/GenBank/DDBJ databases">
        <title>Mucilaginibacter mali sp. nov., isolated from rhizosphere soil of apple orchard.</title>
        <authorList>
            <person name="Lee J.-S."/>
            <person name="Kim H.S."/>
            <person name="Kim J.-S."/>
        </authorList>
    </citation>
    <scope>NUCLEOTIDE SEQUENCE [LARGE SCALE GENOMIC DNA]</scope>
    <source>
        <strain evidence="2 3">KCTC 23157</strain>
    </source>
</reference>
<sequence length="257" mass="29275">MKRKLIALFIIICPVIARAQATGIPASYLKDSLPALIEKAKGLLDRAYMAQTLLATVDTLPGWEGYPVKLYQYSTSNDLYTGKPKTAKVYLLNPSPQKLAMWIITACWEAKHSVDSKYTNALFQSIRGQSGGQFPVLGIVYEDQYTRNFQEPYLFKDGVTVYLQDSTKWAQDKTCTPGQIEMYLHITNKDLKPRTGRYARIASTTREDYKACGGTEDVGDANNRKLKWLEVVRELYKKAWNSDRNELIICWAKNHLE</sequence>
<evidence type="ECO:0000256" key="1">
    <source>
        <dbReference type="SAM" id="SignalP"/>
    </source>
</evidence>
<dbReference type="EMBL" id="JADFFM010000001">
    <property type="protein sequence ID" value="MBE9667014.1"/>
    <property type="molecule type" value="Genomic_DNA"/>
</dbReference>
<protein>
    <submittedName>
        <fullName evidence="2">Cellulase</fullName>
    </submittedName>
</protein>
<dbReference type="Proteomes" id="UP000632774">
    <property type="component" value="Unassembled WGS sequence"/>
</dbReference>
<keyword evidence="1" id="KW-0732">Signal</keyword>
<evidence type="ECO:0000313" key="2">
    <source>
        <dbReference type="EMBL" id="MBE9667014.1"/>
    </source>
</evidence>
<accession>A0ABR9XIV7</accession>
<proteinExistence type="predicted"/>
<organism evidence="2 3">
    <name type="scientific">Mucilaginibacter boryungensis</name>
    <dbReference type="NCBI Taxonomy" id="768480"/>
    <lineage>
        <taxon>Bacteria</taxon>
        <taxon>Pseudomonadati</taxon>
        <taxon>Bacteroidota</taxon>
        <taxon>Sphingobacteriia</taxon>
        <taxon>Sphingobacteriales</taxon>
        <taxon>Sphingobacteriaceae</taxon>
        <taxon>Mucilaginibacter</taxon>
    </lineage>
</organism>
<dbReference type="RefSeq" id="WP_194106371.1">
    <property type="nucleotide sequence ID" value="NZ_JADFFM010000001.1"/>
</dbReference>
<name>A0ABR9XIV7_9SPHI</name>
<comment type="caution">
    <text evidence="2">The sequence shown here is derived from an EMBL/GenBank/DDBJ whole genome shotgun (WGS) entry which is preliminary data.</text>
</comment>
<feature type="signal peptide" evidence="1">
    <location>
        <begin position="1"/>
        <end position="19"/>
    </location>
</feature>
<keyword evidence="3" id="KW-1185">Reference proteome</keyword>
<feature type="chain" id="PRO_5046619883" evidence="1">
    <location>
        <begin position="20"/>
        <end position="257"/>
    </location>
</feature>
<evidence type="ECO:0000313" key="3">
    <source>
        <dbReference type="Proteomes" id="UP000632774"/>
    </source>
</evidence>
<gene>
    <name evidence="2" type="ORF">IRJ18_11635</name>
</gene>